<dbReference type="Pfam" id="PF13419">
    <property type="entry name" value="HAD_2"/>
    <property type="match status" value="1"/>
</dbReference>
<keyword evidence="1" id="KW-0378">Hydrolase</keyword>
<dbReference type="PANTHER" id="PTHR43434">
    <property type="entry name" value="PHOSPHOGLYCOLATE PHOSPHATASE"/>
    <property type="match status" value="1"/>
</dbReference>
<name>A0ABP7KZC6_9MICO</name>
<dbReference type="PANTHER" id="PTHR43434:SF16">
    <property type="entry name" value="BLL8046 PROTEIN"/>
    <property type="match status" value="1"/>
</dbReference>
<organism evidence="1 2">
    <name type="scientific">Leifsonia kafniensis</name>
    <dbReference type="NCBI Taxonomy" id="475957"/>
    <lineage>
        <taxon>Bacteria</taxon>
        <taxon>Bacillati</taxon>
        <taxon>Actinomycetota</taxon>
        <taxon>Actinomycetes</taxon>
        <taxon>Micrococcales</taxon>
        <taxon>Microbacteriaceae</taxon>
        <taxon>Leifsonia</taxon>
    </lineage>
</organism>
<dbReference type="Proteomes" id="UP001501803">
    <property type="component" value="Unassembled WGS sequence"/>
</dbReference>
<accession>A0ABP7KZC6</accession>
<dbReference type="NCBIfam" id="TIGR01509">
    <property type="entry name" value="HAD-SF-IA-v3"/>
    <property type="match status" value="1"/>
</dbReference>
<dbReference type="SFLD" id="SFLDG01135">
    <property type="entry name" value="C1.5.6:_HAD__Beta-PGM__Phospha"/>
    <property type="match status" value="1"/>
</dbReference>
<dbReference type="SUPFAM" id="SSF56784">
    <property type="entry name" value="HAD-like"/>
    <property type="match status" value="1"/>
</dbReference>
<dbReference type="SFLD" id="SFLDS00003">
    <property type="entry name" value="Haloacid_Dehalogenase"/>
    <property type="match status" value="1"/>
</dbReference>
<keyword evidence="2" id="KW-1185">Reference proteome</keyword>
<dbReference type="InterPro" id="IPR023198">
    <property type="entry name" value="PGP-like_dom2"/>
</dbReference>
<dbReference type="EMBL" id="BAABCN010000012">
    <property type="protein sequence ID" value="GAA3889430.1"/>
    <property type="molecule type" value="Genomic_DNA"/>
</dbReference>
<sequence length="233" mass="25177">MTPDPGTPTAVLLDIDGTLVDSNFLHIEAWAQAFEKLKLFVPSWRIQRAIGADASELLAQLIDDQPDSIKDEAKNLHTTFYSILMPRLETFPGAREFIRAIAHQGTRVVLATSAPEHELEALQKVLGIDEFVYAITSAEDVDKAKPEPDIISVALDKCGVDANRAVMVGDSIWDVIAAGKAGVKTIGLLSGGTGRQDLMEAGASAVYEDIADLHRAADGDPFSILSSRENEHE</sequence>
<protein>
    <submittedName>
        <fullName evidence="1">HAD family hydrolase</fullName>
    </submittedName>
</protein>
<dbReference type="GO" id="GO:0016787">
    <property type="term" value="F:hydrolase activity"/>
    <property type="evidence" value="ECO:0007669"/>
    <property type="project" value="UniProtKB-KW"/>
</dbReference>
<evidence type="ECO:0000313" key="1">
    <source>
        <dbReference type="EMBL" id="GAA3889430.1"/>
    </source>
</evidence>
<dbReference type="InterPro" id="IPR036412">
    <property type="entry name" value="HAD-like_sf"/>
</dbReference>
<dbReference type="InterPro" id="IPR023214">
    <property type="entry name" value="HAD_sf"/>
</dbReference>
<dbReference type="InterPro" id="IPR041492">
    <property type="entry name" value="HAD_2"/>
</dbReference>
<comment type="caution">
    <text evidence="1">The sequence shown here is derived from an EMBL/GenBank/DDBJ whole genome shotgun (WGS) entry which is preliminary data.</text>
</comment>
<proteinExistence type="predicted"/>
<reference evidence="2" key="1">
    <citation type="journal article" date="2019" name="Int. J. Syst. Evol. Microbiol.">
        <title>The Global Catalogue of Microorganisms (GCM) 10K type strain sequencing project: providing services to taxonomists for standard genome sequencing and annotation.</title>
        <authorList>
            <consortium name="The Broad Institute Genomics Platform"/>
            <consortium name="The Broad Institute Genome Sequencing Center for Infectious Disease"/>
            <person name="Wu L."/>
            <person name="Ma J."/>
        </authorList>
    </citation>
    <scope>NUCLEOTIDE SEQUENCE [LARGE SCALE GENOMIC DNA]</scope>
    <source>
        <strain evidence="2">JCM 17021</strain>
    </source>
</reference>
<dbReference type="Gene3D" id="1.10.150.240">
    <property type="entry name" value="Putative phosphatase, domain 2"/>
    <property type="match status" value="1"/>
</dbReference>
<dbReference type="Gene3D" id="3.40.50.1000">
    <property type="entry name" value="HAD superfamily/HAD-like"/>
    <property type="match status" value="1"/>
</dbReference>
<dbReference type="NCBIfam" id="TIGR01549">
    <property type="entry name" value="HAD-SF-IA-v1"/>
    <property type="match status" value="1"/>
</dbReference>
<gene>
    <name evidence="1" type="ORF">GCM10022381_34230</name>
</gene>
<dbReference type="RefSeq" id="WP_345068910.1">
    <property type="nucleotide sequence ID" value="NZ_BAABCN010000012.1"/>
</dbReference>
<dbReference type="SFLD" id="SFLDG01129">
    <property type="entry name" value="C1.5:_HAD__Beta-PGM__Phosphata"/>
    <property type="match status" value="1"/>
</dbReference>
<dbReference type="InterPro" id="IPR006439">
    <property type="entry name" value="HAD-SF_hydro_IA"/>
</dbReference>
<dbReference type="InterPro" id="IPR050155">
    <property type="entry name" value="HAD-like_hydrolase_sf"/>
</dbReference>
<evidence type="ECO:0000313" key="2">
    <source>
        <dbReference type="Proteomes" id="UP001501803"/>
    </source>
</evidence>